<dbReference type="InterPro" id="IPR050739">
    <property type="entry name" value="MFP"/>
</dbReference>
<evidence type="ECO:0000313" key="5">
    <source>
        <dbReference type="Proteomes" id="UP001155241"/>
    </source>
</evidence>
<dbReference type="PANTHER" id="PTHR30386:SF18">
    <property type="entry name" value="INNER MEMBRANE PROTEIN YIAV-RELATED"/>
    <property type="match status" value="1"/>
</dbReference>
<keyword evidence="5" id="KW-1185">Reference proteome</keyword>
<feature type="coiled-coil region" evidence="1">
    <location>
        <begin position="103"/>
        <end position="137"/>
    </location>
</feature>
<feature type="domain" description="Multidrug resistance protein MdtA-like barrel-sandwich hybrid" evidence="3">
    <location>
        <begin position="66"/>
        <end position="236"/>
    </location>
</feature>
<gene>
    <name evidence="4" type="ORF">NG895_08115</name>
</gene>
<keyword evidence="1" id="KW-0175">Coiled coil</keyword>
<evidence type="ECO:0000256" key="1">
    <source>
        <dbReference type="SAM" id="Coils"/>
    </source>
</evidence>
<comment type="caution">
    <text evidence="4">The sequence shown here is derived from an EMBL/GenBank/DDBJ whole genome shotgun (WGS) entry which is preliminary data.</text>
</comment>
<dbReference type="Proteomes" id="UP001155241">
    <property type="component" value="Unassembled WGS sequence"/>
</dbReference>
<keyword evidence="2" id="KW-1133">Transmembrane helix</keyword>
<protein>
    <submittedName>
        <fullName evidence="4">HlyD family secretion protein</fullName>
    </submittedName>
</protein>
<evidence type="ECO:0000259" key="3">
    <source>
        <dbReference type="Pfam" id="PF25917"/>
    </source>
</evidence>
<evidence type="ECO:0000313" key="4">
    <source>
        <dbReference type="EMBL" id="MCO6043871.1"/>
    </source>
</evidence>
<name>A0A9X2JFM5_9BACT</name>
<reference evidence="4" key="1">
    <citation type="submission" date="2022-06" db="EMBL/GenBank/DDBJ databases">
        <title>Aeoliella straminimaris, a novel planctomycete from sediments.</title>
        <authorList>
            <person name="Vitorino I.R."/>
            <person name="Lage O.M."/>
        </authorList>
    </citation>
    <scope>NUCLEOTIDE SEQUENCE</scope>
    <source>
        <strain evidence="4">ICT_H6.2</strain>
    </source>
</reference>
<dbReference type="AlphaFoldDB" id="A0A9X2JFM5"/>
<dbReference type="Gene3D" id="1.10.287.470">
    <property type="entry name" value="Helix hairpin bin"/>
    <property type="match status" value="1"/>
</dbReference>
<keyword evidence="2" id="KW-0472">Membrane</keyword>
<dbReference type="Gene3D" id="2.40.30.170">
    <property type="match status" value="1"/>
</dbReference>
<dbReference type="Gene3D" id="2.40.50.100">
    <property type="match status" value="1"/>
</dbReference>
<dbReference type="PANTHER" id="PTHR30386">
    <property type="entry name" value="MEMBRANE FUSION SUBUNIT OF EMRAB-TOLC MULTIDRUG EFFLUX PUMP"/>
    <property type="match status" value="1"/>
</dbReference>
<dbReference type="RefSeq" id="WP_252851973.1">
    <property type="nucleotide sequence ID" value="NZ_JAMXLR010000026.1"/>
</dbReference>
<dbReference type="InterPro" id="IPR058625">
    <property type="entry name" value="MdtA-like_BSH"/>
</dbReference>
<evidence type="ECO:0000256" key="2">
    <source>
        <dbReference type="SAM" id="Phobius"/>
    </source>
</evidence>
<dbReference type="Pfam" id="PF25917">
    <property type="entry name" value="BSH_RND"/>
    <property type="match status" value="1"/>
</dbReference>
<sequence>MDLLILMTYAAIAIVAFKVFKVPVNAYTVLTTALGGVAILAALLLLMNYNHPYTSVARDYYLTTPIVSGVRGHVTEVLVSDAQHVKAGDVLFKIDPTPFQAAVDQKRAQLASAKQRVEELDENLHMQEQAYEAAASLLAATKDTYERDKELVASGAVSQSAFVQSRQSYLSAEAEARMAQAELKRAELETTSLIDGVHTDVANAQAALVAAQFDLDQTVVRAPTDGIVLQVFLRPGMMAVPLPLKPLMVFQHDDSQLFVASFLQNNAQRIQEGAEAEVVFPAVPGRVFKGKVRLVGAAVALGQLQPSGTLVDPDSVQGDGRINVVIDFDENAFEGFNVPPGSSAEVAVYSEYMEPVAVVRKVLMRMKSWANFVFSDGEHLPNSH</sequence>
<feature type="transmembrane region" description="Helical" evidence="2">
    <location>
        <begin position="26"/>
        <end position="46"/>
    </location>
</feature>
<organism evidence="4 5">
    <name type="scientific">Aeoliella straminimaris</name>
    <dbReference type="NCBI Taxonomy" id="2954799"/>
    <lineage>
        <taxon>Bacteria</taxon>
        <taxon>Pseudomonadati</taxon>
        <taxon>Planctomycetota</taxon>
        <taxon>Planctomycetia</taxon>
        <taxon>Pirellulales</taxon>
        <taxon>Lacipirellulaceae</taxon>
        <taxon>Aeoliella</taxon>
    </lineage>
</organism>
<dbReference type="EMBL" id="JAMXLR010000026">
    <property type="protein sequence ID" value="MCO6043871.1"/>
    <property type="molecule type" value="Genomic_DNA"/>
</dbReference>
<accession>A0A9X2JFM5</accession>
<dbReference type="SUPFAM" id="SSF111369">
    <property type="entry name" value="HlyD-like secretion proteins"/>
    <property type="match status" value="2"/>
</dbReference>
<keyword evidence="2" id="KW-0812">Transmembrane</keyword>
<proteinExistence type="predicted"/>